<evidence type="ECO:0000313" key="2">
    <source>
        <dbReference type="EMBL" id="ABD68797.1"/>
    </source>
</evidence>
<dbReference type="EMBL" id="CP000267">
    <property type="protein sequence ID" value="ABD68797.1"/>
    <property type="molecule type" value="Genomic_DNA"/>
</dbReference>
<evidence type="ECO:0000313" key="3">
    <source>
        <dbReference type="Proteomes" id="UP000008332"/>
    </source>
</evidence>
<evidence type="ECO:0000256" key="1">
    <source>
        <dbReference type="SAM" id="MobiDB-lite"/>
    </source>
</evidence>
<feature type="region of interest" description="Disordered" evidence="1">
    <location>
        <begin position="79"/>
        <end position="101"/>
    </location>
</feature>
<dbReference type="KEGG" id="rfr:Rfer_1056"/>
<reference evidence="3" key="1">
    <citation type="submission" date="2006-02" db="EMBL/GenBank/DDBJ databases">
        <title>Complete sequence of chromosome of Rhodoferax ferrireducens DSM 15236.</title>
        <authorList>
            <person name="Copeland A."/>
            <person name="Lucas S."/>
            <person name="Lapidus A."/>
            <person name="Barry K."/>
            <person name="Detter J.C."/>
            <person name="Glavina del Rio T."/>
            <person name="Hammon N."/>
            <person name="Israni S."/>
            <person name="Pitluck S."/>
            <person name="Brettin T."/>
            <person name="Bruce D."/>
            <person name="Han C."/>
            <person name="Tapia R."/>
            <person name="Gilna P."/>
            <person name="Kiss H."/>
            <person name="Schmutz J."/>
            <person name="Larimer F."/>
            <person name="Land M."/>
            <person name="Kyrpides N."/>
            <person name="Ivanova N."/>
            <person name="Richardson P."/>
        </authorList>
    </citation>
    <scope>NUCLEOTIDE SEQUENCE [LARGE SCALE GENOMIC DNA]</scope>
    <source>
        <strain evidence="3">ATCC BAA-621 / DSM 15236 / T118</strain>
    </source>
</reference>
<dbReference type="Gene3D" id="1.10.10.60">
    <property type="entry name" value="Homeodomain-like"/>
    <property type="match status" value="1"/>
</dbReference>
<protein>
    <submittedName>
        <fullName evidence="2">Uncharacterized protein</fullName>
    </submittedName>
</protein>
<name>Q21ZK6_ALBFT</name>
<accession>Q21ZK6</accession>
<organism evidence="2 3">
    <name type="scientific">Albidiferax ferrireducens (strain ATCC BAA-621 / DSM 15236 / T118)</name>
    <name type="common">Rhodoferax ferrireducens</name>
    <dbReference type="NCBI Taxonomy" id="338969"/>
    <lineage>
        <taxon>Bacteria</taxon>
        <taxon>Pseudomonadati</taxon>
        <taxon>Pseudomonadota</taxon>
        <taxon>Betaproteobacteria</taxon>
        <taxon>Burkholderiales</taxon>
        <taxon>Comamonadaceae</taxon>
        <taxon>Rhodoferax</taxon>
    </lineage>
</organism>
<dbReference type="eggNOG" id="ENOG502ZCYJ">
    <property type="taxonomic scope" value="Bacteria"/>
</dbReference>
<dbReference type="AlphaFoldDB" id="Q21ZK6"/>
<dbReference type="Proteomes" id="UP000008332">
    <property type="component" value="Chromosome"/>
</dbReference>
<feature type="compositionally biased region" description="Basic and acidic residues" evidence="1">
    <location>
        <begin position="79"/>
        <end position="88"/>
    </location>
</feature>
<keyword evidence="3" id="KW-1185">Reference proteome</keyword>
<sequence length="418" mass="46924">MKITAMLPPLHWVRPHNELGLRPAYWRLKKSGRSILDHGYLDPPLNWIQGVLGTRDYWVLCIAAYNLLRGACEVQLHRDSGQPEHEPAQKSPHGLPGENGLNAKNLADHFPELQWPTADGLAAGTESFKPAINLKVAPTDGSGIGWHLWCQKWHESARVHSPSFLDSICDPYLLIQSSYQWMCGVLNNGKQDTDEFTAALTAFGLGALGAFPRVECDLCFRLAISQRLRCRHHSVSPLVLEDGDSTNIQNSAEARRACKRLNWPRNRPVFRLPGWPGNEEEVICGLLWHISGDLLHVETKSLTSILTQCPSVLLLMPTNILEFDANQILWHLRSLLDNDEWNIKAWEGKLFVADEWLAALKTVAPGRRPKMTVKRAERLRQAKAMLEQGMKKSEIAVALGVSRSNLTNIYLAGETELP</sequence>
<gene>
    <name evidence="2" type="ordered locus">Rfer_1056</name>
</gene>
<dbReference type="CDD" id="cd00569">
    <property type="entry name" value="HTH_Hin_like"/>
    <property type="match status" value="1"/>
</dbReference>
<dbReference type="HOGENOM" id="CLU_657002_0_0_4"/>
<proteinExistence type="predicted"/>